<evidence type="ECO:0000313" key="1">
    <source>
        <dbReference type="EMBL" id="ASO05464.1"/>
    </source>
</evidence>
<dbReference type="KEGG" id="aalg:AREALGSMS7_02005"/>
<dbReference type="Proteomes" id="UP000204551">
    <property type="component" value="Chromosome"/>
</dbReference>
<protein>
    <submittedName>
        <fullName evidence="1">Uncharacterized protein</fullName>
    </submittedName>
</protein>
<reference evidence="1 2" key="1">
    <citation type="submission" date="2017-07" db="EMBL/GenBank/DDBJ databases">
        <title>Genome Sequence of Arenibacter algicola Strain SMS7 Isolated from a culture of the Diatom Skeletonema marinoi.</title>
        <authorList>
            <person name="Topel M."/>
            <person name="Pinder M.I.M."/>
            <person name="Johansson O.N."/>
            <person name="Kourtchenko O."/>
            <person name="Godhe A."/>
            <person name="Clarke A.K."/>
        </authorList>
    </citation>
    <scope>NUCLEOTIDE SEQUENCE [LARGE SCALE GENOMIC DNA]</scope>
    <source>
        <strain evidence="1 2">SMS7</strain>
    </source>
</reference>
<dbReference type="EMBL" id="CP022515">
    <property type="protein sequence ID" value="ASO05464.1"/>
    <property type="molecule type" value="Genomic_DNA"/>
</dbReference>
<sequence length="54" mass="6021">MKCHKGILVYEKGNVPLRQNESHLKHILASLPKRYSGELSNLAGKAFNVDPCSK</sequence>
<proteinExistence type="predicted"/>
<name>A0A221UVT6_9FLAO</name>
<evidence type="ECO:0000313" key="2">
    <source>
        <dbReference type="Proteomes" id="UP000204551"/>
    </source>
</evidence>
<accession>A0A221UVT6</accession>
<dbReference type="RefSeq" id="WP_157730759.1">
    <property type="nucleotide sequence ID" value="NZ_CP022515.1"/>
</dbReference>
<organism evidence="1 2">
    <name type="scientific">Arenibacter algicola</name>
    <dbReference type="NCBI Taxonomy" id="616991"/>
    <lineage>
        <taxon>Bacteria</taxon>
        <taxon>Pseudomonadati</taxon>
        <taxon>Bacteroidota</taxon>
        <taxon>Flavobacteriia</taxon>
        <taxon>Flavobacteriales</taxon>
        <taxon>Flavobacteriaceae</taxon>
        <taxon>Arenibacter</taxon>
    </lineage>
</organism>
<gene>
    <name evidence="1" type="ORF">AREALGSMS7_02005</name>
</gene>
<dbReference type="AlphaFoldDB" id="A0A221UVT6"/>